<dbReference type="CDD" id="cd05402">
    <property type="entry name" value="NT_PAP_TUTase"/>
    <property type="match status" value="1"/>
</dbReference>
<evidence type="ECO:0000256" key="11">
    <source>
        <dbReference type="PIRNR" id="PIRNR018425"/>
    </source>
</evidence>
<protein>
    <recommendedName>
        <fullName evidence="11">Poly(A) polymerase</fullName>
        <ecNumber evidence="11">2.7.7.19</ecNumber>
    </recommendedName>
</protein>
<feature type="binding site" evidence="12">
    <location>
        <position position="220"/>
    </location>
    <ligand>
        <name>ATP</name>
        <dbReference type="ChEBI" id="CHEBI:30616"/>
    </ligand>
</feature>
<feature type="binding site" evidence="13">
    <location>
        <position position="104"/>
    </location>
    <ligand>
        <name>Mg(2+)</name>
        <dbReference type="ChEBI" id="CHEBI:18420"/>
        <label>1</label>
        <note>catalytic</note>
    </ligand>
</feature>
<evidence type="ECO:0000313" key="19">
    <source>
        <dbReference type="Proteomes" id="UP000237631"/>
    </source>
</evidence>
<dbReference type="GO" id="GO:0005524">
    <property type="term" value="F:ATP binding"/>
    <property type="evidence" value="ECO:0007669"/>
    <property type="project" value="UniProtKB-UniRule"/>
</dbReference>
<dbReference type="PANTHER" id="PTHR10682">
    <property type="entry name" value="POLY A POLYMERASE"/>
    <property type="match status" value="1"/>
</dbReference>
<keyword evidence="9 13" id="KW-0460">Magnesium</keyword>
<feature type="domain" description="Poly(A) polymerase central" evidence="16">
    <location>
        <begin position="211"/>
        <end position="356"/>
    </location>
</feature>
<evidence type="ECO:0000259" key="16">
    <source>
        <dbReference type="Pfam" id="PF04928"/>
    </source>
</evidence>
<dbReference type="PANTHER" id="PTHR10682:SF10">
    <property type="entry name" value="POLYNUCLEOTIDE ADENYLYLTRANSFERASE"/>
    <property type="match status" value="1"/>
</dbReference>
<comment type="cofactor">
    <cofactor evidence="1">
        <name>Mn(2+)</name>
        <dbReference type="ChEBI" id="CHEBI:29035"/>
    </cofactor>
</comment>
<dbReference type="Pfam" id="PF04926">
    <property type="entry name" value="PAP_RNA-bind"/>
    <property type="match status" value="1"/>
</dbReference>
<evidence type="ECO:0000256" key="12">
    <source>
        <dbReference type="PIRSR" id="PIRSR018425-1"/>
    </source>
</evidence>
<feature type="binding site" evidence="12">
    <location>
        <begin position="238"/>
        <end position="239"/>
    </location>
    <ligand>
        <name>ATP</name>
        <dbReference type="ChEBI" id="CHEBI:30616"/>
    </ligand>
</feature>
<evidence type="ECO:0000256" key="7">
    <source>
        <dbReference type="ARBA" id="ARBA00022741"/>
    </source>
</evidence>
<feature type="binding site" evidence="13">
    <location>
        <position position="102"/>
    </location>
    <ligand>
        <name>Mg(2+)</name>
        <dbReference type="ChEBI" id="CHEBI:18420"/>
        <label>1</label>
        <note>catalytic</note>
    </ligand>
</feature>
<evidence type="ECO:0000259" key="17">
    <source>
        <dbReference type="Pfam" id="PF20750"/>
    </source>
</evidence>
<keyword evidence="6 13" id="KW-0479">Metal-binding</keyword>
<dbReference type="Gene3D" id="3.30.70.590">
    <property type="entry name" value="Poly(A) polymerase predicted RNA binding domain"/>
    <property type="match status" value="1"/>
</dbReference>
<dbReference type="OrthoDB" id="412748at2759"/>
<dbReference type="SUPFAM" id="SSF81301">
    <property type="entry name" value="Nucleotidyltransferase"/>
    <property type="match status" value="1"/>
</dbReference>
<dbReference type="STRING" id="357750.A0A2S6CFX4"/>
<evidence type="ECO:0000256" key="10">
    <source>
        <dbReference type="ARBA" id="ARBA00023242"/>
    </source>
</evidence>
<comment type="caution">
    <text evidence="18">The sequence shown here is derived from an EMBL/GenBank/DDBJ whole genome shotgun (WGS) entry which is preliminary data.</text>
</comment>
<comment type="catalytic activity">
    <reaction evidence="11">
        <text>RNA(n) + ATP = RNA(n)-3'-adenine ribonucleotide + diphosphate</text>
        <dbReference type="Rhea" id="RHEA:11332"/>
        <dbReference type="Rhea" id="RHEA-COMP:14527"/>
        <dbReference type="Rhea" id="RHEA-COMP:17347"/>
        <dbReference type="ChEBI" id="CHEBI:30616"/>
        <dbReference type="ChEBI" id="CHEBI:33019"/>
        <dbReference type="ChEBI" id="CHEBI:140395"/>
        <dbReference type="ChEBI" id="CHEBI:173115"/>
        <dbReference type="EC" id="2.7.7.19"/>
    </reaction>
</comment>
<comment type="subcellular location">
    <subcellularLocation>
        <location evidence="2 11">Nucleus</location>
    </subcellularLocation>
</comment>
<dbReference type="GO" id="GO:0006397">
    <property type="term" value="P:mRNA processing"/>
    <property type="evidence" value="ECO:0007669"/>
    <property type="project" value="UniProtKB-KW"/>
</dbReference>
<dbReference type="SUPFAM" id="SSF55003">
    <property type="entry name" value="PAP/Archaeal CCA-adding enzyme, C-terminal domain"/>
    <property type="match status" value="1"/>
</dbReference>
<dbReference type="Pfam" id="PF04928">
    <property type="entry name" value="PAP_central"/>
    <property type="match status" value="1"/>
</dbReference>
<dbReference type="InterPro" id="IPR007012">
    <property type="entry name" value="PolA_pol_cen_dom"/>
</dbReference>
<evidence type="ECO:0000256" key="3">
    <source>
        <dbReference type="ARBA" id="ARBA00010912"/>
    </source>
</evidence>
<evidence type="ECO:0000256" key="9">
    <source>
        <dbReference type="ARBA" id="ARBA00022842"/>
    </source>
</evidence>
<evidence type="ECO:0000256" key="2">
    <source>
        <dbReference type="ARBA" id="ARBA00004123"/>
    </source>
</evidence>
<dbReference type="PIRSF" id="PIRSF018425">
    <property type="entry name" value="PolyA_polymerase"/>
    <property type="match status" value="1"/>
</dbReference>
<comment type="function">
    <text evidence="11">Polymerase that creates the 3'-poly(A) tail of mRNA's.</text>
</comment>
<reference evidence="19" key="1">
    <citation type="journal article" date="2017" name="bioRxiv">
        <title>Conservation of a gene cluster reveals novel cercosporin biosynthetic mechanisms and extends production to the genus Colletotrichum.</title>
        <authorList>
            <person name="de Jonge R."/>
            <person name="Ebert M.K."/>
            <person name="Huitt-Roehl C.R."/>
            <person name="Pal P."/>
            <person name="Suttle J.C."/>
            <person name="Spanner R.E."/>
            <person name="Neubauer J.D."/>
            <person name="Jurick W.M.II."/>
            <person name="Stott K.A."/>
            <person name="Secor G.A."/>
            <person name="Thomma B.P.H.J."/>
            <person name="Van de Peer Y."/>
            <person name="Townsend C.A."/>
            <person name="Bolton M.D."/>
        </authorList>
    </citation>
    <scope>NUCLEOTIDE SEQUENCE [LARGE SCALE GENOMIC DNA]</scope>
    <source>
        <strain evidence="19">CBS538.71</strain>
    </source>
</reference>
<keyword evidence="4 11" id="KW-0507">mRNA processing</keyword>
<feature type="binding site" evidence="12">
    <location>
        <begin position="102"/>
        <end position="104"/>
    </location>
    <ligand>
        <name>ATP</name>
        <dbReference type="ChEBI" id="CHEBI:30616"/>
    </ligand>
</feature>
<evidence type="ECO:0000259" key="15">
    <source>
        <dbReference type="Pfam" id="PF04926"/>
    </source>
</evidence>
<dbReference type="Proteomes" id="UP000237631">
    <property type="component" value="Unassembled WGS sequence"/>
</dbReference>
<dbReference type="SUPFAM" id="SSF81631">
    <property type="entry name" value="PAP/OAS1 substrate-binding domain"/>
    <property type="match status" value="1"/>
</dbReference>
<feature type="binding site" evidence="12">
    <location>
        <position position="229"/>
    </location>
    <ligand>
        <name>ATP</name>
        <dbReference type="ChEBI" id="CHEBI:30616"/>
    </ligand>
</feature>
<dbReference type="GO" id="GO:0031123">
    <property type="term" value="P:RNA 3'-end processing"/>
    <property type="evidence" value="ECO:0007669"/>
    <property type="project" value="InterPro"/>
</dbReference>
<dbReference type="InterPro" id="IPR011068">
    <property type="entry name" value="NuclTrfase_I-like_C"/>
</dbReference>
<feature type="domain" description="Poly(A) polymerase nucleotidyltransferase" evidence="17">
    <location>
        <begin position="10"/>
        <end position="206"/>
    </location>
</feature>
<evidence type="ECO:0000256" key="8">
    <source>
        <dbReference type="ARBA" id="ARBA00022840"/>
    </source>
</evidence>
<feature type="binding site" evidence="13">
    <location>
        <position position="104"/>
    </location>
    <ligand>
        <name>Mg(2+)</name>
        <dbReference type="ChEBI" id="CHEBI:18420"/>
        <label>2</label>
        <note>catalytic</note>
    </ligand>
</feature>
<feature type="compositionally biased region" description="Polar residues" evidence="14">
    <location>
        <begin position="621"/>
        <end position="630"/>
    </location>
</feature>
<dbReference type="Pfam" id="PF20750">
    <property type="entry name" value="PAP_NTPase"/>
    <property type="match status" value="1"/>
</dbReference>
<dbReference type="EMBL" id="PNEN01000451">
    <property type="protein sequence ID" value="PPJ58646.1"/>
    <property type="molecule type" value="Genomic_DNA"/>
</dbReference>
<gene>
    <name evidence="18" type="ORF">CBER1_03540</name>
</gene>
<feature type="region of interest" description="Disordered" evidence="14">
    <location>
        <begin position="1"/>
        <end position="22"/>
    </location>
</feature>
<name>A0A2S6CFX4_9PEZI</name>
<accession>A0A2S6CFX4</accession>
<dbReference type="AlphaFoldDB" id="A0A2S6CFX4"/>
<dbReference type="InterPro" id="IPR043519">
    <property type="entry name" value="NT_sf"/>
</dbReference>
<dbReference type="GO" id="GO:0003723">
    <property type="term" value="F:RNA binding"/>
    <property type="evidence" value="ECO:0007669"/>
    <property type="project" value="UniProtKB-UniRule"/>
</dbReference>
<feature type="region of interest" description="Disordered" evidence="14">
    <location>
        <begin position="562"/>
        <end position="637"/>
    </location>
</feature>
<evidence type="ECO:0000256" key="13">
    <source>
        <dbReference type="PIRSR" id="PIRSR018425-2"/>
    </source>
</evidence>
<dbReference type="EC" id="2.7.7.19" evidence="11"/>
<organism evidence="18 19">
    <name type="scientific">Cercospora berteroae</name>
    <dbReference type="NCBI Taxonomy" id="357750"/>
    <lineage>
        <taxon>Eukaryota</taxon>
        <taxon>Fungi</taxon>
        <taxon>Dikarya</taxon>
        <taxon>Ascomycota</taxon>
        <taxon>Pezizomycotina</taxon>
        <taxon>Dothideomycetes</taxon>
        <taxon>Dothideomycetidae</taxon>
        <taxon>Mycosphaerellales</taxon>
        <taxon>Mycosphaerellaceae</taxon>
        <taxon>Cercospora</taxon>
    </lineage>
</organism>
<feature type="domain" description="Poly(A) polymerase RNA-binding" evidence="15">
    <location>
        <begin position="359"/>
        <end position="571"/>
    </location>
</feature>
<dbReference type="GO" id="GO:0046872">
    <property type="term" value="F:metal ion binding"/>
    <property type="evidence" value="ECO:0007669"/>
    <property type="project" value="UniProtKB-KW"/>
</dbReference>
<comment type="similarity">
    <text evidence="3 11">Belongs to the poly(A) polymerase family.</text>
</comment>
<keyword evidence="19" id="KW-1185">Reference proteome</keyword>
<dbReference type="Gene3D" id="3.30.460.10">
    <property type="entry name" value="Beta Polymerase, domain 2"/>
    <property type="match status" value="1"/>
</dbReference>
<sequence length="637" mass="71005">MAEQTAQYLGVSAPLSTDLPKPRDNELNDMLMAELKAQNNFESQEGSEKRKKVLGLLQQLAVELVQEAGKKKGLNPELLKEAGGKVSAYGSYQLGVFGPGSDIDTLMVGPKHVSRDDFFELMPGMIRKRVPPEQLTELVPVPGIAVPIIKTEIEGISIDLIWCTLHKDKVPVGLSLDDTELLRGLSETDLKCINGTRVTNKILSLVPQTRVFRVAVRAIKIWAQKRGLYGNVYGYPGGVAYAMMVARVCQLYPKAAASSIVAKFFWVVKSWQWPSPIYLQAREKGPSLNQQEWDPNKNFRDKRHLMPVITPAYPVMNATHTITRSTKTVILRELNRGHEIMTEVYAGKKQWRDLFVKHEFFTSAYQHYIVVVTASKTKEEQQAWSGLVTSRLRYKLVEGIEDSADKVKLVQPFNKGIERHHKCKDEEEVEKVLGGGLEGLVDNTTTTEETADVKQQAAAEGDADVVNGLNSTSEEGEKKEDSKLELWTTTFYLGIELNKGRVFKLSVARLWLTRSAGEKNLDISYSVNDFKTNVTSWPGYNPDVHSVQIKYHRDYQLPPDLFEAGETRPVKKKKAKKEPLEKKRSFTNAGLDVSDESARSAKRLAGPVTSENHNPAKRRQSASVNGSGTPIANGAAG</sequence>
<dbReference type="InterPro" id="IPR014492">
    <property type="entry name" value="PolyA_polymerase"/>
</dbReference>
<comment type="cofactor">
    <cofactor evidence="13">
        <name>Mg(2+)</name>
        <dbReference type="ChEBI" id="CHEBI:18420"/>
    </cofactor>
    <text evidence="13">Binds 2 magnesium ions. Also active with manganese.</text>
</comment>
<keyword evidence="5 11" id="KW-0808">Transferase</keyword>
<dbReference type="GO" id="GO:1990817">
    <property type="term" value="F:poly(A) RNA polymerase activity"/>
    <property type="evidence" value="ECO:0007669"/>
    <property type="project" value="UniProtKB-UniRule"/>
</dbReference>
<proteinExistence type="inferred from homology"/>
<evidence type="ECO:0000256" key="14">
    <source>
        <dbReference type="SAM" id="MobiDB-lite"/>
    </source>
</evidence>
<keyword evidence="8 11" id="KW-0067">ATP-binding</keyword>
<evidence type="ECO:0000256" key="5">
    <source>
        <dbReference type="ARBA" id="ARBA00022679"/>
    </source>
</evidence>
<keyword evidence="10 11" id="KW-0539">Nucleus</keyword>
<keyword evidence="7 11" id="KW-0547">Nucleotide-binding</keyword>
<feature type="binding site" evidence="13">
    <location>
        <position position="159"/>
    </location>
    <ligand>
        <name>Mg(2+)</name>
        <dbReference type="ChEBI" id="CHEBI:18420"/>
        <label>2</label>
        <note>catalytic</note>
    </ligand>
</feature>
<evidence type="ECO:0000256" key="6">
    <source>
        <dbReference type="ARBA" id="ARBA00022723"/>
    </source>
</evidence>
<feature type="binding site" evidence="12">
    <location>
        <position position="159"/>
    </location>
    <ligand>
        <name>ATP</name>
        <dbReference type="ChEBI" id="CHEBI:30616"/>
    </ligand>
</feature>
<dbReference type="InterPro" id="IPR007010">
    <property type="entry name" value="PolA_pol_RNA-bd_dom"/>
</dbReference>
<dbReference type="GO" id="GO:0005634">
    <property type="term" value="C:nucleus"/>
    <property type="evidence" value="ECO:0007669"/>
    <property type="project" value="UniProtKB-SubCell"/>
</dbReference>
<feature type="binding site" evidence="13">
    <location>
        <position position="102"/>
    </location>
    <ligand>
        <name>Mg(2+)</name>
        <dbReference type="ChEBI" id="CHEBI:18420"/>
        <label>2</label>
        <note>catalytic</note>
    </ligand>
</feature>
<dbReference type="InterPro" id="IPR048840">
    <property type="entry name" value="PolA_pol_NTPase"/>
</dbReference>
<evidence type="ECO:0000256" key="1">
    <source>
        <dbReference type="ARBA" id="ARBA00001936"/>
    </source>
</evidence>
<evidence type="ECO:0000256" key="4">
    <source>
        <dbReference type="ARBA" id="ARBA00022664"/>
    </source>
</evidence>
<dbReference type="FunFam" id="1.10.1410.10:FF:000001">
    <property type="entry name" value="Putative poly(A) polymerase gamma"/>
    <property type="match status" value="1"/>
</dbReference>
<dbReference type="Gene3D" id="1.10.1410.10">
    <property type="match status" value="1"/>
</dbReference>
<evidence type="ECO:0000313" key="18">
    <source>
        <dbReference type="EMBL" id="PPJ58646.1"/>
    </source>
</evidence>